<evidence type="ECO:0000313" key="1">
    <source>
        <dbReference type="EMBL" id="KAA0024429.1"/>
    </source>
</evidence>
<dbReference type="EMBL" id="VLNY01000001">
    <property type="protein sequence ID" value="KAA0024429.1"/>
    <property type="molecule type" value="Genomic_DNA"/>
</dbReference>
<protein>
    <submittedName>
        <fullName evidence="1">Uncharacterized protein</fullName>
    </submittedName>
</protein>
<sequence>MRLQGVKLVVAGLAAVTTVGLMGCSSSDSSSDSGTTAAAAVDTSTGGKCAASTLPNLEESTDPGAKAAVDNAKSMNLDPPPANGDAQFTKAVCDLVSLSDDQRKSSFALPAMGRAFCSSIAAQKDPNAAAAIERTTAQLKDGLKAAGKSLTDVSPASPPGASVTYQQAFDDSAAVSKAALKYQCPQFDK</sequence>
<dbReference type="AlphaFoldDB" id="A0A5A7SG56"/>
<organism evidence="1 2">
    <name type="scientific">Antrihabitans cavernicola</name>
    <dbReference type="NCBI Taxonomy" id="2495913"/>
    <lineage>
        <taxon>Bacteria</taxon>
        <taxon>Bacillati</taxon>
        <taxon>Actinomycetota</taxon>
        <taxon>Actinomycetes</taxon>
        <taxon>Mycobacteriales</taxon>
        <taxon>Nocardiaceae</taxon>
        <taxon>Antrihabitans</taxon>
    </lineage>
</organism>
<proteinExistence type="predicted"/>
<reference evidence="1 2" key="1">
    <citation type="submission" date="2019-07" db="EMBL/GenBank/DDBJ databases">
        <title>Rhodococcus cavernicolus sp. nov., isolated from a cave.</title>
        <authorList>
            <person name="Lee S.D."/>
        </authorList>
    </citation>
    <scope>NUCLEOTIDE SEQUENCE [LARGE SCALE GENOMIC DNA]</scope>
    <source>
        <strain evidence="1 2">C1-24</strain>
    </source>
</reference>
<keyword evidence="2" id="KW-1185">Reference proteome</keyword>
<gene>
    <name evidence="1" type="ORF">FOY51_00200</name>
</gene>
<comment type="caution">
    <text evidence="1">The sequence shown here is derived from an EMBL/GenBank/DDBJ whole genome shotgun (WGS) entry which is preliminary data.</text>
</comment>
<accession>A0A5A7SG56</accession>
<dbReference type="Proteomes" id="UP000322244">
    <property type="component" value="Unassembled WGS sequence"/>
</dbReference>
<name>A0A5A7SG56_9NOCA</name>
<evidence type="ECO:0000313" key="2">
    <source>
        <dbReference type="Proteomes" id="UP000322244"/>
    </source>
</evidence>
<dbReference type="PROSITE" id="PS51257">
    <property type="entry name" value="PROKAR_LIPOPROTEIN"/>
    <property type="match status" value="1"/>
</dbReference>
<dbReference type="RefSeq" id="WP_149428205.1">
    <property type="nucleotide sequence ID" value="NZ_VLNY01000001.1"/>
</dbReference>